<feature type="domain" description="Alpha/beta hydrolase fold-3" evidence="3">
    <location>
        <begin position="139"/>
        <end position="377"/>
    </location>
</feature>
<comment type="caution">
    <text evidence="4">The sequence shown here is derived from an EMBL/GenBank/DDBJ whole genome shotgun (WGS) entry which is preliminary data.</text>
</comment>
<dbReference type="Pfam" id="PF07859">
    <property type="entry name" value="Abhydrolase_3"/>
    <property type="match status" value="1"/>
</dbReference>
<gene>
    <name evidence="4" type="ORF">SEUCBS140593_004351</name>
</gene>
<keyword evidence="5" id="KW-1185">Reference proteome</keyword>
<dbReference type="Gene3D" id="3.40.50.1820">
    <property type="entry name" value="alpha/beta hydrolase"/>
    <property type="match status" value="1"/>
</dbReference>
<evidence type="ECO:0000259" key="3">
    <source>
        <dbReference type="Pfam" id="PF07859"/>
    </source>
</evidence>
<dbReference type="InterPro" id="IPR050300">
    <property type="entry name" value="GDXG_lipolytic_enzyme"/>
</dbReference>
<evidence type="ECO:0000256" key="2">
    <source>
        <dbReference type="SAM" id="MobiDB-lite"/>
    </source>
</evidence>
<name>A0ABP0BMC2_9PEZI</name>
<keyword evidence="1" id="KW-0378">Hydrolase</keyword>
<evidence type="ECO:0000313" key="5">
    <source>
        <dbReference type="Proteomes" id="UP001642482"/>
    </source>
</evidence>
<organism evidence="4 5">
    <name type="scientific">Sporothrix eucalyptigena</name>
    <dbReference type="NCBI Taxonomy" id="1812306"/>
    <lineage>
        <taxon>Eukaryota</taxon>
        <taxon>Fungi</taxon>
        <taxon>Dikarya</taxon>
        <taxon>Ascomycota</taxon>
        <taxon>Pezizomycotina</taxon>
        <taxon>Sordariomycetes</taxon>
        <taxon>Sordariomycetidae</taxon>
        <taxon>Ophiostomatales</taxon>
        <taxon>Ophiostomataceae</taxon>
        <taxon>Sporothrix</taxon>
    </lineage>
</organism>
<dbReference type="EMBL" id="CAWUHD010000037">
    <property type="protein sequence ID" value="CAK7220792.1"/>
    <property type="molecule type" value="Genomic_DNA"/>
</dbReference>
<dbReference type="InterPro" id="IPR013094">
    <property type="entry name" value="AB_hydrolase_3"/>
</dbReference>
<dbReference type="PANTHER" id="PTHR48081:SF8">
    <property type="entry name" value="ALPHA_BETA HYDROLASE FOLD-3 DOMAIN-CONTAINING PROTEIN-RELATED"/>
    <property type="match status" value="1"/>
</dbReference>
<feature type="region of interest" description="Disordered" evidence="2">
    <location>
        <begin position="1"/>
        <end position="44"/>
    </location>
</feature>
<dbReference type="Proteomes" id="UP001642482">
    <property type="component" value="Unassembled WGS sequence"/>
</dbReference>
<dbReference type="PANTHER" id="PTHR48081">
    <property type="entry name" value="AB HYDROLASE SUPERFAMILY PROTEIN C4A8.06C"/>
    <property type="match status" value="1"/>
</dbReference>
<sequence>MATDQTTTLPVREKEESPKVEVKTVETNPNEKRGEKDDEPLDPAKHIEAHILPRLDDDVIDYYLNEIVKKASTRVVGIDYIRANPEQFRNLISLDTGDGSFPRVETYTLTSEKDGGQFPVRVYHPDPAEHGPGPFPVHLNYHGGGFILGDLQSEAQLCLGMREAGVVVVDVNYRHCPETLFGKCFEDAWAALLWTRESAEKLNINPNSVSLGGISAGGHITIVMHLRARDAGIPLRLVMPTVAPAAGSLFYKYYTDSPHKSFHDLHRSPILPWARIKYFADVAFDSVPDADAGVVEGDSKEVIRDKRVAALRKVWPNEWLVPLDAPIERFRGLADAYVRTGEMDNLRDEGEAYGHRMIEAGSQVTFKRYPRAVHTFMYLDFNKQKRVYDIDSFVALRRAHGLVALESREVEKRIDRVMAAVKAKRVVEKEALDAKKKAAGDLGKADSDGAYA</sequence>
<proteinExistence type="predicted"/>
<accession>A0ABP0BMC2</accession>
<evidence type="ECO:0000313" key="4">
    <source>
        <dbReference type="EMBL" id="CAK7220792.1"/>
    </source>
</evidence>
<feature type="region of interest" description="Disordered" evidence="2">
    <location>
        <begin position="432"/>
        <end position="452"/>
    </location>
</feature>
<feature type="compositionally biased region" description="Basic and acidic residues" evidence="2">
    <location>
        <begin position="11"/>
        <end position="44"/>
    </location>
</feature>
<evidence type="ECO:0000256" key="1">
    <source>
        <dbReference type="ARBA" id="ARBA00022801"/>
    </source>
</evidence>
<protein>
    <recommendedName>
        <fullName evidence="3">Alpha/beta hydrolase fold-3 domain-containing protein</fullName>
    </recommendedName>
</protein>
<dbReference type="SUPFAM" id="SSF53474">
    <property type="entry name" value="alpha/beta-Hydrolases"/>
    <property type="match status" value="1"/>
</dbReference>
<dbReference type="InterPro" id="IPR029058">
    <property type="entry name" value="AB_hydrolase_fold"/>
</dbReference>
<reference evidence="4 5" key="1">
    <citation type="submission" date="2024-01" db="EMBL/GenBank/DDBJ databases">
        <authorList>
            <person name="Allen C."/>
            <person name="Tagirdzhanova G."/>
        </authorList>
    </citation>
    <scope>NUCLEOTIDE SEQUENCE [LARGE SCALE GENOMIC DNA]</scope>
</reference>